<dbReference type="EMBL" id="QOVK01000007">
    <property type="protein sequence ID" value="RXG21734.1"/>
    <property type="molecule type" value="Genomic_DNA"/>
</dbReference>
<keyword evidence="2" id="KW-0378">Hydrolase</keyword>
<dbReference type="InterPro" id="IPR006674">
    <property type="entry name" value="HD_domain"/>
</dbReference>
<keyword evidence="3" id="KW-1185">Reference proteome</keyword>
<evidence type="ECO:0000313" key="3">
    <source>
        <dbReference type="Proteomes" id="UP000289859"/>
    </source>
</evidence>
<dbReference type="Gene3D" id="1.10.3210.10">
    <property type="entry name" value="Hypothetical protein af1432"/>
    <property type="match status" value="1"/>
</dbReference>
<dbReference type="Proteomes" id="UP000289859">
    <property type="component" value="Unassembled WGS sequence"/>
</dbReference>
<dbReference type="CDD" id="cd00077">
    <property type="entry name" value="HDc"/>
    <property type="match status" value="1"/>
</dbReference>
<dbReference type="RefSeq" id="WP_128765441.1">
    <property type="nucleotide sequence ID" value="NZ_QOVK01000007.1"/>
</dbReference>
<dbReference type="InterPro" id="IPR003607">
    <property type="entry name" value="HD/PDEase_dom"/>
</dbReference>
<accession>A0A4Q0P553</accession>
<dbReference type="GO" id="GO:0016787">
    <property type="term" value="F:hydrolase activity"/>
    <property type="evidence" value="ECO:0007669"/>
    <property type="project" value="UniProtKB-KW"/>
</dbReference>
<dbReference type="SUPFAM" id="SSF109604">
    <property type="entry name" value="HD-domain/PDEase-like"/>
    <property type="match status" value="1"/>
</dbReference>
<gene>
    <name evidence="2" type="ORF">DSM02_1979</name>
</gene>
<feature type="domain" description="HD" evidence="1">
    <location>
        <begin position="30"/>
        <end position="131"/>
    </location>
</feature>
<dbReference type="OrthoDB" id="5728337at2"/>
<sequence length="203" mass="23395">MIFSDIINATKRYCESLIKQSVCKDLPFHNWQHTLDVVSSSNLIGNAENLNEREFAVLRIASYFHDVGHLMGATMHEEISAEYAREFLELQGIAADVILDVCLTILATSLKLEPQTKIQKIICDADLAHLGQISFKEKNAKLRQEWRLLNALDLTDLEWILLNINFLERHTYFTQTAKNLFSKQKKINLDDLHQLKNEIKAKL</sequence>
<dbReference type="Pfam" id="PF01966">
    <property type="entry name" value="HD"/>
    <property type="match status" value="1"/>
</dbReference>
<dbReference type="AlphaFoldDB" id="A0A4Q0P553"/>
<reference evidence="2 3" key="1">
    <citation type="submission" date="2018-07" db="EMBL/GenBank/DDBJ databases">
        <title>Leeuwenhoekiella genomics.</title>
        <authorList>
            <person name="Tahon G."/>
            <person name="Willems A."/>
        </authorList>
    </citation>
    <scope>NUCLEOTIDE SEQUENCE [LARGE SCALE GENOMIC DNA]</scope>
    <source>
        <strain evidence="2 3">LMG 29608</strain>
    </source>
</reference>
<evidence type="ECO:0000259" key="1">
    <source>
        <dbReference type="PROSITE" id="PS51831"/>
    </source>
</evidence>
<organism evidence="2 3">
    <name type="scientific">Leeuwenhoekiella polynyae</name>
    <dbReference type="NCBI Taxonomy" id="1550906"/>
    <lineage>
        <taxon>Bacteria</taxon>
        <taxon>Pseudomonadati</taxon>
        <taxon>Bacteroidota</taxon>
        <taxon>Flavobacteriia</taxon>
        <taxon>Flavobacteriales</taxon>
        <taxon>Flavobacteriaceae</taxon>
        <taxon>Leeuwenhoekiella</taxon>
    </lineage>
</organism>
<proteinExistence type="predicted"/>
<name>A0A4Q0P553_9FLAO</name>
<protein>
    <submittedName>
        <fullName evidence="2">Putative metal-dependent HD superfamily phosphohydrolase</fullName>
    </submittedName>
</protein>
<dbReference type="SMART" id="SM00471">
    <property type="entry name" value="HDc"/>
    <property type="match status" value="1"/>
</dbReference>
<comment type="caution">
    <text evidence="2">The sequence shown here is derived from an EMBL/GenBank/DDBJ whole genome shotgun (WGS) entry which is preliminary data.</text>
</comment>
<dbReference type="PROSITE" id="PS51831">
    <property type="entry name" value="HD"/>
    <property type="match status" value="1"/>
</dbReference>
<evidence type="ECO:0000313" key="2">
    <source>
        <dbReference type="EMBL" id="RXG21734.1"/>
    </source>
</evidence>